<dbReference type="RefSeq" id="WP_088554846.1">
    <property type="nucleotide sequence ID" value="NZ_BDGJ01000168.1"/>
</dbReference>
<dbReference type="GO" id="GO:0071555">
    <property type="term" value="P:cell wall organization"/>
    <property type="evidence" value="ECO:0007669"/>
    <property type="project" value="UniProtKB-KW"/>
</dbReference>
<evidence type="ECO:0000256" key="4">
    <source>
        <dbReference type="ARBA" id="ARBA00022984"/>
    </source>
</evidence>
<name>A0A1Z5HW61_9FIRM</name>
<keyword evidence="5" id="KW-0012">Acyltransferase</keyword>
<dbReference type="Proteomes" id="UP000197032">
    <property type="component" value="Unassembled WGS sequence"/>
</dbReference>
<reference evidence="9" key="1">
    <citation type="journal article" date="2017" name="Appl. Environ. Microbiol.">
        <title>Genomic analysis of Calderihabitans maritimus KKC1, a thermophilic hydrogenogenic carboxydotrophic bacterium isolated from marine sediment.</title>
        <authorList>
            <person name="Omae K."/>
            <person name="Yoneda Y."/>
            <person name="Fukuyama Y."/>
            <person name="Yoshida T."/>
            <person name="Sako Y."/>
        </authorList>
    </citation>
    <scope>NUCLEOTIDE SEQUENCE [LARGE SCALE GENOMIC DNA]</scope>
    <source>
        <strain evidence="9">KKC1</strain>
    </source>
</reference>
<keyword evidence="9" id="KW-1185">Reference proteome</keyword>
<comment type="caution">
    <text evidence="8">The sequence shown here is derived from an EMBL/GenBank/DDBJ whole genome shotgun (WGS) entry which is preliminary data.</text>
</comment>
<protein>
    <submittedName>
        <fullName evidence="8">Methicillin resistance protein</fullName>
    </submittedName>
</protein>
<evidence type="ECO:0000256" key="3">
    <source>
        <dbReference type="ARBA" id="ARBA00022960"/>
    </source>
</evidence>
<dbReference type="GO" id="GO:0016755">
    <property type="term" value="F:aminoacyltransferase activity"/>
    <property type="evidence" value="ECO:0007669"/>
    <property type="project" value="InterPro"/>
</dbReference>
<dbReference type="PROSITE" id="PS51191">
    <property type="entry name" value="FEMABX"/>
    <property type="match status" value="1"/>
</dbReference>
<dbReference type="GO" id="GO:0009252">
    <property type="term" value="P:peptidoglycan biosynthetic process"/>
    <property type="evidence" value="ECO:0007669"/>
    <property type="project" value="UniProtKB-KW"/>
</dbReference>
<feature type="domain" description="N-acetyltransferase" evidence="7">
    <location>
        <begin position="171"/>
        <end position="341"/>
    </location>
</feature>
<dbReference type="Gene3D" id="3.40.630.30">
    <property type="match status" value="2"/>
</dbReference>
<dbReference type="PROSITE" id="PS51186">
    <property type="entry name" value="GNAT"/>
    <property type="match status" value="1"/>
</dbReference>
<evidence type="ECO:0000259" key="7">
    <source>
        <dbReference type="PROSITE" id="PS51186"/>
    </source>
</evidence>
<dbReference type="Pfam" id="PF02388">
    <property type="entry name" value="FemAB"/>
    <property type="match status" value="1"/>
</dbReference>
<evidence type="ECO:0000256" key="2">
    <source>
        <dbReference type="ARBA" id="ARBA00022679"/>
    </source>
</evidence>
<sequence length="360" mass="42161">MNWKARLITAEERNKYNHFVSRHPKGHILQSYEWGEVKSKTGWKPLRLVVEQEGKIVGAISILMRQVPIGGKTIFYAPRGPVVDLDRQDLLDFLWAEVKKLARQHGAIFLKIDPDVPSQNLEFKEYLIKTGFRPADKEAGFEGIQPKYVFRLDITPSLDELMANFHQKTRYNIRLAIRRGVKVKSECQKEDLRVFYRILLETAERDKFLVRSYDYFAILWDELVERGLANLFMAYYQDEPIAGTLAFIFGDKAWYLYGASSNRYRNVMPNYLLQWTMIQWAKAKGCTMYDFRGVPGDLSEDNPLYGLYRFKKGFGGKYTEFVGEYDLVFSPLYYWLWKTAEPVYSKAVRQLIGLKKKLRG</sequence>
<keyword evidence="6" id="KW-0961">Cell wall biogenesis/degradation</keyword>
<dbReference type="InterPro" id="IPR000182">
    <property type="entry name" value="GNAT_dom"/>
</dbReference>
<dbReference type="AlphaFoldDB" id="A0A1Z5HW61"/>
<evidence type="ECO:0000256" key="6">
    <source>
        <dbReference type="ARBA" id="ARBA00023316"/>
    </source>
</evidence>
<evidence type="ECO:0000313" key="9">
    <source>
        <dbReference type="Proteomes" id="UP000197032"/>
    </source>
</evidence>
<keyword evidence="3" id="KW-0133">Cell shape</keyword>
<keyword evidence="4" id="KW-0573">Peptidoglycan synthesis</keyword>
<dbReference type="SUPFAM" id="SSF55729">
    <property type="entry name" value="Acyl-CoA N-acyltransferases (Nat)"/>
    <property type="match status" value="2"/>
</dbReference>
<dbReference type="PANTHER" id="PTHR36174:SF1">
    <property type="entry name" value="LIPID II:GLYCINE GLYCYLTRANSFERASE"/>
    <property type="match status" value="1"/>
</dbReference>
<dbReference type="InterPro" id="IPR003447">
    <property type="entry name" value="FEMABX"/>
</dbReference>
<evidence type="ECO:0000256" key="1">
    <source>
        <dbReference type="ARBA" id="ARBA00009943"/>
    </source>
</evidence>
<dbReference type="PANTHER" id="PTHR36174">
    <property type="entry name" value="LIPID II:GLYCINE GLYCYLTRANSFERASE"/>
    <property type="match status" value="1"/>
</dbReference>
<organism evidence="8 9">
    <name type="scientific">Calderihabitans maritimus</name>
    <dbReference type="NCBI Taxonomy" id="1246530"/>
    <lineage>
        <taxon>Bacteria</taxon>
        <taxon>Bacillati</taxon>
        <taxon>Bacillota</taxon>
        <taxon>Clostridia</taxon>
        <taxon>Neomoorellales</taxon>
        <taxon>Calderihabitantaceae</taxon>
        <taxon>Calderihabitans</taxon>
    </lineage>
</organism>
<evidence type="ECO:0000256" key="5">
    <source>
        <dbReference type="ARBA" id="ARBA00023315"/>
    </source>
</evidence>
<dbReference type="GO" id="GO:0016747">
    <property type="term" value="F:acyltransferase activity, transferring groups other than amino-acyl groups"/>
    <property type="evidence" value="ECO:0007669"/>
    <property type="project" value="InterPro"/>
</dbReference>
<dbReference type="OrthoDB" id="9785911at2"/>
<proteinExistence type="inferred from homology"/>
<keyword evidence="2" id="KW-0808">Transferase</keyword>
<accession>A0A1Z5HW61</accession>
<dbReference type="GO" id="GO:0008360">
    <property type="term" value="P:regulation of cell shape"/>
    <property type="evidence" value="ECO:0007669"/>
    <property type="project" value="UniProtKB-KW"/>
</dbReference>
<comment type="similarity">
    <text evidence="1">Belongs to the FemABX family.</text>
</comment>
<evidence type="ECO:0000313" key="8">
    <source>
        <dbReference type="EMBL" id="GAW93776.1"/>
    </source>
</evidence>
<dbReference type="EMBL" id="BDGJ01000168">
    <property type="protein sequence ID" value="GAW93776.1"/>
    <property type="molecule type" value="Genomic_DNA"/>
</dbReference>
<dbReference type="InterPro" id="IPR050644">
    <property type="entry name" value="PG_Glycine_Bridge_Synth"/>
</dbReference>
<dbReference type="InterPro" id="IPR016181">
    <property type="entry name" value="Acyl_CoA_acyltransferase"/>
</dbReference>
<gene>
    <name evidence="8" type="ORF">KKC1_29030</name>
</gene>